<dbReference type="Proteomes" id="UP000184185">
    <property type="component" value="Unassembled WGS sequence"/>
</dbReference>
<dbReference type="OrthoDB" id="9816564at2"/>
<keyword evidence="1" id="KW-0812">Transmembrane</keyword>
<protein>
    <recommendedName>
        <fullName evidence="4">Haloacid dehalogenase-like hydrolase</fullName>
    </recommendedName>
</protein>
<evidence type="ECO:0000313" key="3">
    <source>
        <dbReference type="Proteomes" id="UP000184185"/>
    </source>
</evidence>
<keyword evidence="1" id="KW-1133">Transmembrane helix</keyword>
<sequence>MRLKIYNSLVNKHTGIRQRYHAMHDNSSGIVKALSWLYLLWLNFAFYCLFQKWLAKDKGVELYESKSLKTDAPESGECPLGTPEQLVEKLSKFDVISFDIFDTLIFRPFSAPTDLFFLIGQRLSYMDFKRIRVEAEHKSRMEQFNKNGTFEVTLEDIWATVSEMTGLDAEKGVALETEIELSMCYANSYMRNVFDALVSMGKHIVITSDMYLTKDLLEKILSQNGYKGYDELYVSCEIDLGKSDGQLFDYVRDECIEAYGKNITFAHIGDNEVSDVKNADSHGFKAFHYPNVNKNTIMNRTFDMSPIIGGAYRGVVNNRLYAGMDSMNMNQEFGFIYGGLFVMGYCNYIHDYVESHNIDKVMFLSRDGEIIKRIYDNMYPDDDTCYAYISRLAAAKLSAGYLKYDFLRKMVYHKATNEKTMSQVLEAMELPDLKIKNGRRKLHYGNVNSFIDFLNENWDSVLETYKPQREAAGEWYRELIGEAKSAVVVDIGWAGSGYLALKNLFEKEWNIDCQLTGIVAGTNTANNAEPDMSETMLLDGSMLSYLYSSMDNRDLYKKHDPAKDYNLYFELITSSPSPSFKGFYYDENGEIELRFSKPEDNPEGIKDIWDGIEKFVNDYRWHFSDYEYMFNISGRDAYAPMLLAASHNEKYLKTIYKNFDLKVAVE</sequence>
<name>A0A1M6JAH2_PSEXY</name>
<evidence type="ECO:0000256" key="1">
    <source>
        <dbReference type="SAM" id="Phobius"/>
    </source>
</evidence>
<accession>A0A1M6JAH2</accession>
<evidence type="ECO:0008006" key="4">
    <source>
        <dbReference type="Google" id="ProtNLM"/>
    </source>
</evidence>
<dbReference type="InterPro" id="IPR023214">
    <property type="entry name" value="HAD_sf"/>
</dbReference>
<keyword evidence="3" id="KW-1185">Reference proteome</keyword>
<evidence type="ECO:0000313" key="2">
    <source>
        <dbReference type="EMBL" id="SHJ43640.1"/>
    </source>
</evidence>
<organism evidence="2 3">
    <name type="scientific">Pseudobutyrivibrio xylanivorans DSM 14809</name>
    <dbReference type="NCBI Taxonomy" id="1123012"/>
    <lineage>
        <taxon>Bacteria</taxon>
        <taxon>Bacillati</taxon>
        <taxon>Bacillota</taxon>
        <taxon>Clostridia</taxon>
        <taxon>Lachnospirales</taxon>
        <taxon>Lachnospiraceae</taxon>
        <taxon>Pseudobutyrivibrio</taxon>
    </lineage>
</organism>
<dbReference type="InterPro" id="IPR036412">
    <property type="entry name" value="HAD-like_sf"/>
</dbReference>
<dbReference type="SUPFAM" id="SSF56784">
    <property type="entry name" value="HAD-like"/>
    <property type="match status" value="1"/>
</dbReference>
<gene>
    <name evidence="2" type="ORF">SAMN02745725_02541</name>
</gene>
<dbReference type="RefSeq" id="WP_072918652.1">
    <property type="nucleotide sequence ID" value="NZ_FQYQ01000022.1"/>
</dbReference>
<dbReference type="Gene3D" id="1.10.150.400">
    <property type="match status" value="1"/>
</dbReference>
<keyword evidence="1" id="KW-0472">Membrane</keyword>
<proteinExistence type="predicted"/>
<dbReference type="EMBL" id="FQYQ01000022">
    <property type="protein sequence ID" value="SHJ43640.1"/>
    <property type="molecule type" value="Genomic_DNA"/>
</dbReference>
<dbReference type="Gene3D" id="3.40.50.1000">
    <property type="entry name" value="HAD superfamily/HAD-like"/>
    <property type="match status" value="1"/>
</dbReference>
<reference evidence="2 3" key="1">
    <citation type="submission" date="2016-11" db="EMBL/GenBank/DDBJ databases">
        <authorList>
            <person name="Jaros S."/>
            <person name="Januszkiewicz K."/>
            <person name="Wedrychowicz H."/>
        </authorList>
    </citation>
    <scope>NUCLEOTIDE SEQUENCE [LARGE SCALE GENOMIC DNA]</scope>
    <source>
        <strain evidence="2 3">DSM 14809</strain>
    </source>
</reference>
<dbReference type="AlphaFoldDB" id="A0A1M6JAH2"/>
<feature type="transmembrane region" description="Helical" evidence="1">
    <location>
        <begin position="33"/>
        <end position="50"/>
    </location>
</feature>